<sequence length="246" mass="25769">MAADVTAAPRPMTMRSLLVRGMLAGLAGAALALVVAWVYGEPQVGNAIAFEESHADHGAGHEEEIVSRAVQKTAGLITAVGFYGVAIGGLFAIAFAFAYGRLGALHARATAAVVALLGFVAVEGVPFLKYPATPPAVGNPTTIGGRTALYFGMVAIGIATVVAAVIICRRLTPRLGTWNAVTVSAIGFVLVNAVLFQITPKPDAIPDHFPARTLWEFRMASLGMQAVLWATMGLLFGWLTERAVRK</sequence>
<keyword evidence="1" id="KW-0812">Transmembrane</keyword>
<feature type="transmembrane region" description="Helical" evidence="1">
    <location>
        <begin position="180"/>
        <end position="199"/>
    </location>
</feature>
<dbReference type="EMBL" id="JBHSIT010000001">
    <property type="protein sequence ID" value="MFC4906171.1"/>
    <property type="molecule type" value="Genomic_DNA"/>
</dbReference>
<dbReference type="Pfam" id="PF09490">
    <property type="entry name" value="CbtA"/>
    <property type="match status" value="1"/>
</dbReference>
<feature type="transmembrane region" description="Helical" evidence="1">
    <location>
        <begin position="17"/>
        <end position="39"/>
    </location>
</feature>
<feature type="transmembrane region" description="Helical" evidence="1">
    <location>
        <begin position="219"/>
        <end position="239"/>
    </location>
</feature>
<gene>
    <name evidence="2" type="ORF">ACFPCY_02455</name>
</gene>
<feature type="transmembrane region" description="Helical" evidence="1">
    <location>
        <begin position="109"/>
        <end position="128"/>
    </location>
</feature>
<reference evidence="3" key="1">
    <citation type="journal article" date="2019" name="Int. J. Syst. Evol. Microbiol.">
        <title>The Global Catalogue of Microorganisms (GCM) 10K type strain sequencing project: providing services to taxonomists for standard genome sequencing and annotation.</title>
        <authorList>
            <consortium name="The Broad Institute Genomics Platform"/>
            <consortium name="The Broad Institute Genome Sequencing Center for Infectious Disease"/>
            <person name="Wu L."/>
            <person name="Ma J."/>
        </authorList>
    </citation>
    <scope>NUCLEOTIDE SEQUENCE [LARGE SCALE GENOMIC DNA]</scope>
    <source>
        <strain evidence="3">KLKA75</strain>
    </source>
</reference>
<name>A0ABV9TRZ0_9ACTN</name>
<dbReference type="InterPro" id="IPR012666">
    <property type="entry name" value="CbtA_put"/>
</dbReference>
<dbReference type="RefSeq" id="WP_378251886.1">
    <property type="nucleotide sequence ID" value="NZ_JBHSIT010000001.1"/>
</dbReference>
<feature type="transmembrane region" description="Helical" evidence="1">
    <location>
        <begin position="148"/>
        <end position="168"/>
    </location>
</feature>
<evidence type="ECO:0000256" key="1">
    <source>
        <dbReference type="SAM" id="Phobius"/>
    </source>
</evidence>
<comment type="caution">
    <text evidence="2">The sequence shown here is derived from an EMBL/GenBank/DDBJ whole genome shotgun (WGS) entry which is preliminary data.</text>
</comment>
<accession>A0ABV9TRZ0</accession>
<keyword evidence="1" id="KW-1133">Transmembrane helix</keyword>
<proteinExistence type="predicted"/>
<keyword evidence="1" id="KW-0472">Membrane</keyword>
<feature type="transmembrane region" description="Helical" evidence="1">
    <location>
        <begin position="76"/>
        <end position="97"/>
    </location>
</feature>
<organism evidence="2 3">
    <name type="scientific">Actinomadura gamaensis</name>
    <dbReference type="NCBI Taxonomy" id="1763541"/>
    <lineage>
        <taxon>Bacteria</taxon>
        <taxon>Bacillati</taxon>
        <taxon>Actinomycetota</taxon>
        <taxon>Actinomycetes</taxon>
        <taxon>Streptosporangiales</taxon>
        <taxon>Thermomonosporaceae</taxon>
        <taxon>Actinomadura</taxon>
    </lineage>
</organism>
<keyword evidence="3" id="KW-1185">Reference proteome</keyword>
<dbReference type="Proteomes" id="UP001595872">
    <property type="component" value="Unassembled WGS sequence"/>
</dbReference>
<protein>
    <submittedName>
        <fullName evidence="2">CbtA family protein</fullName>
    </submittedName>
</protein>
<evidence type="ECO:0000313" key="3">
    <source>
        <dbReference type="Proteomes" id="UP001595872"/>
    </source>
</evidence>
<evidence type="ECO:0000313" key="2">
    <source>
        <dbReference type="EMBL" id="MFC4906171.1"/>
    </source>
</evidence>